<dbReference type="eggNOG" id="ENOG502ZFZ9">
    <property type="taxonomic scope" value="Bacteria"/>
</dbReference>
<feature type="transmembrane region" description="Helical" evidence="1">
    <location>
        <begin position="97"/>
        <end position="117"/>
    </location>
</feature>
<name>A4J2I8_DESRM</name>
<sequence>MLINRIMIGCVTLIILVAAGYYGGKDIEAWLRIFPVILLILIAFITKKWRIKRKAKEIDERLQMITYYALSVGFYSILGVLFWFYTEEMVQEGALSLRTQMEMYAGLLGYLGAYFYFKKRF</sequence>
<feature type="transmembrane region" description="Helical" evidence="1">
    <location>
        <begin position="7"/>
        <end position="23"/>
    </location>
</feature>
<proteinExistence type="predicted"/>
<dbReference type="HOGENOM" id="CLU_2034317_0_0_9"/>
<dbReference type="OrthoDB" id="1786810at2"/>
<keyword evidence="1" id="KW-0812">Transmembrane</keyword>
<dbReference type="Proteomes" id="UP000001556">
    <property type="component" value="Chromosome"/>
</dbReference>
<keyword evidence="1" id="KW-0472">Membrane</keyword>
<keyword evidence="3" id="KW-1185">Reference proteome</keyword>
<dbReference type="EMBL" id="CP000612">
    <property type="protein sequence ID" value="ABO49291.1"/>
    <property type="molecule type" value="Genomic_DNA"/>
</dbReference>
<evidence type="ECO:0000313" key="3">
    <source>
        <dbReference type="Proteomes" id="UP000001556"/>
    </source>
</evidence>
<dbReference type="RefSeq" id="WP_011877127.1">
    <property type="nucleotide sequence ID" value="NC_009253.1"/>
</dbReference>
<protein>
    <submittedName>
        <fullName evidence="2">Uncharacterized protein</fullName>
    </submittedName>
</protein>
<evidence type="ECO:0000256" key="1">
    <source>
        <dbReference type="SAM" id="Phobius"/>
    </source>
</evidence>
<reference evidence="2 3" key="1">
    <citation type="submission" date="2007-03" db="EMBL/GenBank/DDBJ databases">
        <title>Complete sequence of Desulfotomaculum reducens MI-1.</title>
        <authorList>
            <consortium name="US DOE Joint Genome Institute"/>
            <person name="Copeland A."/>
            <person name="Lucas S."/>
            <person name="Lapidus A."/>
            <person name="Barry K."/>
            <person name="Detter J.C."/>
            <person name="Glavina del Rio T."/>
            <person name="Hammon N."/>
            <person name="Israni S."/>
            <person name="Dalin E."/>
            <person name="Tice H."/>
            <person name="Pitluck S."/>
            <person name="Sims D."/>
            <person name="Brettin T."/>
            <person name="Bruce D."/>
            <person name="Han C."/>
            <person name="Tapia R."/>
            <person name="Schmutz J."/>
            <person name="Larimer F."/>
            <person name="Land M."/>
            <person name="Hauser L."/>
            <person name="Kyrpides N."/>
            <person name="Kim E."/>
            <person name="Tebo B.M."/>
            <person name="Richardson P."/>
        </authorList>
    </citation>
    <scope>NUCLEOTIDE SEQUENCE [LARGE SCALE GENOMIC DNA]</scope>
    <source>
        <strain evidence="2 3">MI-1</strain>
    </source>
</reference>
<dbReference type="AlphaFoldDB" id="A4J2I8"/>
<evidence type="ECO:0000313" key="2">
    <source>
        <dbReference type="EMBL" id="ABO49291.1"/>
    </source>
</evidence>
<organism evidence="2 3">
    <name type="scientific">Desulforamulus reducens (strain ATCC BAA-1160 / DSM 100696 / MI-1)</name>
    <name type="common">Desulfotomaculum reducens</name>
    <dbReference type="NCBI Taxonomy" id="349161"/>
    <lineage>
        <taxon>Bacteria</taxon>
        <taxon>Bacillati</taxon>
        <taxon>Bacillota</taxon>
        <taxon>Clostridia</taxon>
        <taxon>Eubacteriales</taxon>
        <taxon>Peptococcaceae</taxon>
        <taxon>Desulforamulus</taxon>
    </lineage>
</organism>
<dbReference type="KEGG" id="drm:Dred_0753"/>
<feature type="transmembrane region" description="Helical" evidence="1">
    <location>
        <begin position="67"/>
        <end position="85"/>
    </location>
</feature>
<accession>A4J2I8</accession>
<gene>
    <name evidence="2" type="ordered locus">Dred_0753</name>
</gene>
<keyword evidence="1" id="KW-1133">Transmembrane helix</keyword>
<feature type="transmembrane region" description="Helical" evidence="1">
    <location>
        <begin position="29"/>
        <end position="46"/>
    </location>
</feature>